<comment type="caution">
    <text evidence="2">The sequence shown here is derived from an EMBL/GenBank/DDBJ whole genome shotgun (WGS) entry which is preliminary data.</text>
</comment>
<sequence>MILQILCSQVTSVFKCLLVHAVPGKGEEKGGGLLVGTDNNPARLHQSHMNGGNDTFVGFLDETPTQRHMFGVEYTDILYKYSSNTFFMLVCISVLFIVPCKFYFDWIIKRRYTLERISFWLLSLSQLLLEDLAHSLVRTQLVDALFLHVSHRAT</sequence>
<name>A0A7J7DI17_TRIWF</name>
<organism evidence="2 3">
    <name type="scientific">Tripterygium wilfordii</name>
    <name type="common">Thunder God vine</name>
    <dbReference type="NCBI Taxonomy" id="458696"/>
    <lineage>
        <taxon>Eukaryota</taxon>
        <taxon>Viridiplantae</taxon>
        <taxon>Streptophyta</taxon>
        <taxon>Embryophyta</taxon>
        <taxon>Tracheophyta</taxon>
        <taxon>Spermatophyta</taxon>
        <taxon>Magnoliopsida</taxon>
        <taxon>eudicotyledons</taxon>
        <taxon>Gunneridae</taxon>
        <taxon>Pentapetalae</taxon>
        <taxon>rosids</taxon>
        <taxon>fabids</taxon>
        <taxon>Celastrales</taxon>
        <taxon>Celastraceae</taxon>
        <taxon>Tripterygium</taxon>
    </lineage>
</organism>
<dbReference type="AlphaFoldDB" id="A0A7J7DI17"/>
<feature type="transmembrane region" description="Helical" evidence="1">
    <location>
        <begin position="86"/>
        <end position="104"/>
    </location>
</feature>
<dbReference type="InParanoid" id="A0A7J7DI17"/>
<keyword evidence="1" id="KW-0472">Membrane</keyword>
<proteinExistence type="predicted"/>
<reference evidence="2 3" key="1">
    <citation type="journal article" date="2020" name="Nat. Commun.">
        <title>Genome of Tripterygium wilfordii and identification of cytochrome P450 involved in triptolide biosynthesis.</title>
        <authorList>
            <person name="Tu L."/>
            <person name="Su P."/>
            <person name="Zhang Z."/>
            <person name="Gao L."/>
            <person name="Wang J."/>
            <person name="Hu T."/>
            <person name="Zhou J."/>
            <person name="Zhang Y."/>
            <person name="Zhao Y."/>
            <person name="Liu Y."/>
            <person name="Song Y."/>
            <person name="Tong Y."/>
            <person name="Lu Y."/>
            <person name="Yang J."/>
            <person name="Xu C."/>
            <person name="Jia M."/>
            <person name="Peters R.J."/>
            <person name="Huang L."/>
            <person name="Gao W."/>
        </authorList>
    </citation>
    <scope>NUCLEOTIDE SEQUENCE [LARGE SCALE GENOMIC DNA]</scope>
    <source>
        <strain evidence="3">cv. XIE 37</strain>
        <tissue evidence="2">Leaf</tissue>
    </source>
</reference>
<protein>
    <submittedName>
        <fullName evidence="2">Uncharacterized protein</fullName>
    </submittedName>
</protein>
<dbReference type="Proteomes" id="UP000593562">
    <property type="component" value="Unassembled WGS sequence"/>
</dbReference>
<dbReference type="EMBL" id="JAAARO010000006">
    <property type="protein sequence ID" value="KAF5745929.1"/>
    <property type="molecule type" value="Genomic_DNA"/>
</dbReference>
<keyword evidence="1" id="KW-0812">Transmembrane</keyword>
<evidence type="ECO:0000313" key="2">
    <source>
        <dbReference type="EMBL" id="KAF5745929.1"/>
    </source>
</evidence>
<gene>
    <name evidence="2" type="ORF">HS088_TW06G00094</name>
</gene>
<keyword evidence="1" id="KW-1133">Transmembrane helix</keyword>
<keyword evidence="3" id="KW-1185">Reference proteome</keyword>
<evidence type="ECO:0000313" key="3">
    <source>
        <dbReference type="Proteomes" id="UP000593562"/>
    </source>
</evidence>
<evidence type="ECO:0000256" key="1">
    <source>
        <dbReference type="SAM" id="Phobius"/>
    </source>
</evidence>
<accession>A0A7J7DI17</accession>